<evidence type="ECO:0000313" key="2">
    <source>
        <dbReference type="EMBL" id="KAF6796357.1"/>
    </source>
</evidence>
<name>A0A8H6IST9_9PEZI</name>
<gene>
    <name evidence="2" type="ORF">CSOJ01_13241</name>
</gene>
<feature type="compositionally biased region" description="Low complexity" evidence="1">
    <location>
        <begin position="69"/>
        <end position="80"/>
    </location>
</feature>
<feature type="region of interest" description="Disordered" evidence="1">
    <location>
        <begin position="50"/>
        <end position="80"/>
    </location>
</feature>
<evidence type="ECO:0000256" key="1">
    <source>
        <dbReference type="SAM" id="MobiDB-lite"/>
    </source>
</evidence>
<reference evidence="2 3" key="1">
    <citation type="journal article" date="2020" name="Phytopathology">
        <title>Genome Sequence Resources of Colletotrichum truncatum, C. plurivorum, C. musicola, and C. sojae: Four Species Pathogenic to Soybean (Glycine max).</title>
        <authorList>
            <person name="Rogerio F."/>
            <person name="Boufleur T.R."/>
            <person name="Ciampi-Guillardi M."/>
            <person name="Sukno S.A."/>
            <person name="Thon M.R."/>
            <person name="Massola Junior N.S."/>
            <person name="Baroncelli R."/>
        </authorList>
    </citation>
    <scope>NUCLEOTIDE SEQUENCE [LARGE SCALE GENOMIC DNA]</scope>
    <source>
        <strain evidence="2 3">LFN0009</strain>
    </source>
</reference>
<dbReference type="AlphaFoldDB" id="A0A8H6IST9"/>
<protein>
    <submittedName>
        <fullName evidence="2">Uncharacterized protein</fullName>
    </submittedName>
</protein>
<accession>A0A8H6IST9</accession>
<sequence length="80" mass="8497">MLAIRTIPARYPHLKINTGGITPLYGAIQCYASINDDRLDVNMIRSCRKPEDAATIKPNATGGGDDDAASNWDAASGPAH</sequence>
<dbReference type="Proteomes" id="UP000652219">
    <property type="component" value="Unassembled WGS sequence"/>
</dbReference>
<evidence type="ECO:0000313" key="3">
    <source>
        <dbReference type="Proteomes" id="UP000652219"/>
    </source>
</evidence>
<organism evidence="2 3">
    <name type="scientific">Colletotrichum sojae</name>
    <dbReference type="NCBI Taxonomy" id="2175907"/>
    <lineage>
        <taxon>Eukaryota</taxon>
        <taxon>Fungi</taxon>
        <taxon>Dikarya</taxon>
        <taxon>Ascomycota</taxon>
        <taxon>Pezizomycotina</taxon>
        <taxon>Sordariomycetes</taxon>
        <taxon>Hypocreomycetidae</taxon>
        <taxon>Glomerellales</taxon>
        <taxon>Glomerellaceae</taxon>
        <taxon>Colletotrichum</taxon>
        <taxon>Colletotrichum orchidearum species complex</taxon>
    </lineage>
</organism>
<dbReference type="EMBL" id="WIGN01000374">
    <property type="protein sequence ID" value="KAF6796357.1"/>
    <property type="molecule type" value="Genomic_DNA"/>
</dbReference>
<comment type="caution">
    <text evidence="2">The sequence shown here is derived from an EMBL/GenBank/DDBJ whole genome shotgun (WGS) entry which is preliminary data.</text>
</comment>
<keyword evidence="3" id="KW-1185">Reference proteome</keyword>
<proteinExistence type="predicted"/>